<sequence>MVGHRGEQVPPTNAKSRLMHKAQNIRKKRNRIKTLKVKNPQLRKNWRGLHRPFLFFCGGFRPDTVRIPGIFNFDKLLQPRIKDLQEENQWGRILVIFHFDEDLQDAQTDHQPPLTRCGRQNGNERY</sequence>
<gene>
    <name evidence="2" type="ORF">ACAOBT_LOCUS17754</name>
</gene>
<evidence type="ECO:0000313" key="3">
    <source>
        <dbReference type="Proteomes" id="UP001152888"/>
    </source>
</evidence>
<proteinExistence type="predicted"/>
<evidence type="ECO:0000313" key="2">
    <source>
        <dbReference type="EMBL" id="CAH1987278.1"/>
    </source>
</evidence>
<feature type="region of interest" description="Disordered" evidence="1">
    <location>
        <begin position="106"/>
        <end position="126"/>
    </location>
</feature>
<evidence type="ECO:0000256" key="1">
    <source>
        <dbReference type="SAM" id="MobiDB-lite"/>
    </source>
</evidence>
<accession>A0A9P0L698</accession>
<dbReference type="Proteomes" id="UP001152888">
    <property type="component" value="Unassembled WGS sequence"/>
</dbReference>
<reference evidence="2" key="1">
    <citation type="submission" date="2022-03" db="EMBL/GenBank/DDBJ databases">
        <authorList>
            <person name="Sayadi A."/>
        </authorList>
    </citation>
    <scope>NUCLEOTIDE SEQUENCE</scope>
</reference>
<organism evidence="2 3">
    <name type="scientific">Acanthoscelides obtectus</name>
    <name type="common">Bean weevil</name>
    <name type="synonym">Bruchus obtectus</name>
    <dbReference type="NCBI Taxonomy" id="200917"/>
    <lineage>
        <taxon>Eukaryota</taxon>
        <taxon>Metazoa</taxon>
        <taxon>Ecdysozoa</taxon>
        <taxon>Arthropoda</taxon>
        <taxon>Hexapoda</taxon>
        <taxon>Insecta</taxon>
        <taxon>Pterygota</taxon>
        <taxon>Neoptera</taxon>
        <taxon>Endopterygota</taxon>
        <taxon>Coleoptera</taxon>
        <taxon>Polyphaga</taxon>
        <taxon>Cucujiformia</taxon>
        <taxon>Chrysomeloidea</taxon>
        <taxon>Chrysomelidae</taxon>
        <taxon>Bruchinae</taxon>
        <taxon>Bruchini</taxon>
        <taxon>Acanthoscelides</taxon>
    </lineage>
</organism>
<feature type="region of interest" description="Disordered" evidence="1">
    <location>
        <begin position="1"/>
        <end position="20"/>
    </location>
</feature>
<keyword evidence="3" id="KW-1185">Reference proteome</keyword>
<comment type="caution">
    <text evidence="2">The sequence shown here is derived from an EMBL/GenBank/DDBJ whole genome shotgun (WGS) entry which is preliminary data.</text>
</comment>
<name>A0A9P0L698_ACAOB</name>
<dbReference type="EMBL" id="CAKOFQ010007014">
    <property type="protein sequence ID" value="CAH1987278.1"/>
    <property type="molecule type" value="Genomic_DNA"/>
</dbReference>
<protein>
    <submittedName>
        <fullName evidence="2">Uncharacterized protein</fullName>
    </submittedName>
</protein>
<dbReference type="AlphaFoldDB" id="A0A9P0L698"/>